<dbReference type="GO" id="GO:0004497">
    <property type="term" value="F:monooxygenase activity"/>
    <property type="evidence" value="ECO:0007669"/>
    <property type="project" value="UniProtKB-KW"/>
</dbReference>
<dbReference type="GO" id="GO:0005506">
    <property type="term" value="F:iron ion binding"/>
    <property type="evidence" value="ECO:0007669"/>
    <property type="project" value="InterPro"/>
</dbReference>
<sequence>MAILEAIPWGNPQFTAAFVIFSSVVAYRLTRPRSTLPTPKESLPIIGSTYAYVGSVRRKNFYKYLMEQQDLLGPMWSLDVLGASLYVMSDPKEARRLLTDTENFYRDEAFQTACKGITQYSLFLLPSGPQWKHHRKLIQPAFAPNNIRKVVPASIKHTDKLMAILADMLAKNPRAEADLHDCFQRLTLDIIGEVALGGHQFQSVDALIPEKAPKENMFHAFEQLIQMVGDRFSLPEWTWGFINSTLKDSAAPSKMLHDLADNIRQKRQAELDAETAAGIVRDKKDYDVLDRILIPNAEGELLSDENIVDEIIGFILAGHETSSNTVTALFMHLMNYPQTMQKLIDEIDSVLGPHGEPTMDSLKDLKYLDNVFKESIRLKSPVNAMARTTLHETVICGHHIPAKAPVLIHIAHLQQDPMYWGSDAKDFIPERWNDKQKMMELESIGAYMPFGAGGMMCVGFKLAITEIKIIVIRFLQQYKPALRPGQDHSWTVDGLTSGYRQGVFATFTPRA</sequence>
<dbReference type="SUPFAM" id="SSF48264">
    <property type="entry name" value="Cytochrome P450"/>
    <property type="match status" value="1"/>
</dbReference>
<dbReference type="InterPro" id="IPR002401">
    <property type="entry name" value="Cyt_P450_E_grp-I"/>
</dbReference>
<evidence type="ECO:0000256" key="6">
    <source>
        <dbReference type="ARBA" id="ARBA00023033"/>
    </source>
</evidence>
<evidence type="ECO:0000256" key="4">
    <source>
        <dbReference type="ARBA" id="ARBA00023002"/>
    </source>
</evidence>
<dbReference type="EMBL" id="QEAQ01000081">
    <property type="protein sequence ID" value="TPX56232.1"/>
    <property type="molecule type" value="Genomic_DNA"/>
</dbReference>
<protein>
    <recommendedName>
        <fullName evidence="10">Cytochrome P450</fullName>
    </recommendedName>
</protein>
<keyword evidence="5 7" id="KW-0408">Iron</keyword>
<dbReference type="Proteomes" id="UP000318582">
    <property type="component" value="Unassembled WGS sequence"/>
</dbReference>
<dbReference type="STRING" id="109895.A0A507DXZ1"/>
<dbReference type="PRINTS" id="PR00463">
    <property type="entry name" value="EP450I"/>
</dbReference>
<dbReference type="Pfam" id="PF00067">
    <property type="entry name" value="p450"/>
    <property type="match status" value="1"/>
</dbReference>
<comment type="caution">
    <text evidence="8">The sequence shown here is derived from an EMBL/GenBank/DDBJ whole genome shotgun (WGS) entry which is preliminary data.</text>
</comment>
<dbReference type="InterPro" id="IPR036396">
    <property type="entry name" value="Cyt_P450_sf"/>
</dbReference>
<dbReference type="InterPro" id="IPR050196">
    <property type="entry name" value="Cytochrome_P450_Monoox"/>
</dbReference>
<accession>A0A507DXZ1</accession>
<dbReference type="PRINTS" id="PR00385">
    <property type="entry name" value="P450"/>
</dbReference>
<evidence type="ECO:0000313" key="9">
    <source>
        <dbReference type="Proteomes" id="UP000318582"/>
    </source>
</evidence>
<gene>
    <name evidence="8" type="ORF">PhCBS80983_g04690</name>
</gene>
<name>A0A507DXZ1_9FUNG</name>
<comment type="cofactor">
    <cofactor evidence="7">
        <name>heme</name>
        <dbReference type="ChEBI" id="CHEBI:30413"/>
    </cofactor>
</comment>
<dbReference type="GO" id="GO:0020037">
    <property type="term" value="F:heme binding"/>
    <property type="evidence" value="ECO:0007669"/>
    <property type="project" value="InterPro"/>
</dbReference>
<dbReference type="CDD" id="cd00302">
    <property type="entry name" value="cytochrome_P450"/>
    <property type="match status" value="1"/>
</dbReference>
<reference evidence="8 9" key="1">
    <citation type="journal article" date="2019" name="Sci. Rep.">
        <title>Comparative genomics of chytrid fungi reveal insights into the obligate biotrophic and pathogenic lifestyle of Synchytrium endobioticum.</title>
        <authorList>
            <person name="van de Vossenberg B.T.L.H."/>
            <person name="Warris S."/>
            <person name="Nguyen H.D.T."/>
            <person name="van Gent-Pelzer M.P.E."/>
            <person name="Joly D.L."/>
            <person name="van de Geest H.C."/>
            <person name="Bonants P.J.M."/>
            <person name="Smith D.S."/>
            <person name="Levesque C.A."/>
            <person name="van der Lee T.A.J."/>
        </authorList>
    </citation>
    <scope>NUCLEOTIDE SEQUENCE [LARGE SCALE GENOMIC DNA]</scope>
    <source>
        <strain evidence="8 9">CBS 809.83</strain>
    </source>
</reference>
<dbReference type="PANTHER" id="PTHR24291">
    <property type="entry name" value="CYTOCHROME P450 FAMILY 4"/>
    <property type="match status" value="1"/>
</dbReference>
<dbReference type="InterPro" id="IPR001128">
    <property type="entry name" value="Cyt_P450"/>
</dbReference>
<evidence type="ECO:0000256" key="1">
    <source>
        <dbReference type="ARBA" id="ARBA00010617"/>
    </source>
</evidence>
<keyword evidence="4" id="KW-0560">Oxidoreductase</keyword>
<organism evidence="8 9">
    <name type="scientific">Powellomyces hirtus</name>
    <dbReference type="NCBI Taxonomy" id="109895"/>
    <lineage>
        <taxon>Eukaryota</taxon>
        <taxon>Fungi</taxon>
        <taxon>Fungi incertae sedis</taxon>
        <taxon>Chytridiomycota</taxon>
        <taxon>Chytridiomycota incertae sedis</taxon>
        <taxon>Chytridiomycetes</taxon>
        <taxon>Spizellomycetales</taxon>
        <taxon>Powellomycetaceae</taxon>
        <taxon>Powellomyces</taxon>
    </lineage>
</organism>
<dbReference type="AlphaFoldDB" id="A0A507DXZ1"/>
<keyword evidence="6" id="KW-0503">Monooxygenase</keyword>
<proteinExistence type="inferred from homology"/>
<keyword evidence="3 7" id="KW-0479">Metal-binding</keyword>
<dbReference type="GO" id="GO:0016705">
    <property type="term" value="F:oxidoreductase activity, acting on paired donors, with incorporation or reduction of molecular oxygen"/>
    <property type="evidence" value="ECO:0007669"/>
    <property type="project" value="InterPro"/>
</dbReference>
<evidence type="ECO:0000256" key="3">
    <source>
        <dbReference type="ARBA" id="ARBA00022723"/>
    </source>
</evidence>
<dbReference type="Gene3D" id="1.10.630.10">
    <property type="entry name" value="Cytochrome P450"/>
    <property type="match status" value="1"/>
</dbReference>
<feature type="binding site" description="axial binding residue" evidence="7">
    <location>
        <position position="457"/>
    </location>
    <ligand>
        <name>heme</name>
        <dbReference type="ChEBI" id="CHEBI:30413"/>
    </ligand>
    <ligandPart>
        <name>Fe</name>
        <dbReference type="ChEBI" id="CHEBI:18248"/>
    </ligandPart>
</feature>
<evidence type="ECO:0000256" key="7">
    <source>
        <dbReference type="PIRSR" id="PIRSR602401-1"/>
    </source>
</evidence>
<comment type="similarity">
    <text evidence="1">Belongs to the cytochrome P450 family.</text>
</comment>
<keyword evidence="9" id="KW-1185">Reference proteome</keyword>
<evidence type="ECO:0000313" key="8">
    <source>
        <dbReference type="EMBL" id="TPX56232.1"/>
    </source>
</evidence>
<keyword evidence="2 7" id="KW-0349">Heme</keyword>
<evidence type="ECO:0000256" key="5">
    <source>
        <dbReference type="ARBA" id="ARBA00023004"/>
    </source>
</evidence>
<evidence type="ECO:0008006" key="10">
    <source>
        <dbReference type="Google" id="ProtNLM"/>
    </source>
</evidence>
<dbReference type="PANTHER" id="PTHR24291:SF50">
    <property type="entry name" value="BIFUNCTIONAL ALBAFLAVENONE MONOOXYGENASE_TERPENE SYNTHASE"/>
    <property type="match status" value="1"/>
</dbReference>
<evidence type="ECO:0000256" key="2">
    <source>
        <dbReference type="ARBA" id="ARBA00022617"/>
    </source>
</evidence>